<accession>A0A7N6BD12</accession>
<evidence type="ECO:0000313" key="5">
    <source>
        <dbReference type="Proteomes" id="UP000265040"/>
    </source>
</evidence>
<dbReference type="GO" id="GO:0030705">
    <property type="term" value="P:cytoskeleton-dependent intracellular transport"/>
    <property type="evidence" value="ECO:0007669"/>
    <property type="project" value="TreeGrafter"/>
</dbReference>
<gene>
    <name evidence="4" type="primary">CCDC88C</name>
</gene>
<feature type="signal peptide" evidence="3">
    <location>
        <begin position="1"/>
        <end position="16"/>
    </location>
</feature>
<sequence>IIFILLFLECHILCGGLLQVTHNQMNVLDLSWLEEEADLPPEELEPLSRNMAASLQQLIDQRDKASEVIVDLTQERDYLSSQQPQEWCRKLGISSPERGQSSGEEKQHLSVELADTKAKLRRYRQELEEKTEQLMDSKHEVERLDQELQRLKQENQSLSCEARSVRVYRDEVDSLREKAARVDRLETELSRCKEKLNDVHFYKTRVEELREDNLTLMETKVLLEEQLSASRARCDKLHVLEKDNLLLRAKIQDLEMERDNERQRLEELVEENMLLEIGQKQSMNESAHLGWELEQLTKNSDNTNTESRKSLVHELNECVSSRMLKLEKENRELQTSIERVKEENLLLQEKQLHDQELDRENQSLSKKLERLQGLLDQERLTNQDMESLGEELLKEKQSLEKEMHALRAEKDRQISELESEKQHLSDAVASLQERAQSNSEARVREVEAENSLLHQNITDTSSRLASLEAQLKVANEEATRLRERAGRCEEAEREAARLERSRDTLNREVASLRAYSERAEALEKEVSSLEQEVHRLKREAEEAQHELHRLGRHEAENSLLTKENMDLLCSLENLRSSSTRLANLQEEHKEAQRQTQELKSKLEEVIEEAQTERKRAERLELNVAAVNQEKHRLEEQIERSKDEKEVMERERQEAQSRKEELTREVEELKEERRKREEGDKERRKLQLDLEQSEKGRKHLEKEIWRIRSLLEGRETELEEKTRQLATVEKESIALSKEVDRLKEVAVKAKEIERENKELHKQATIDRRTLAALREVRRKLPRYISLLEMFFCHHVLQNASLQTESSLLKEQLRQLENQNTSLNNQIVVLQRHTTTLQEQNSALHTQTAKLQVENSTVSSQSASLMAQNAVLQGQVTALEAEVESWQRQREEAWRGRESVLIDHERLLSVHERQAHEYEQLISQHAGLKSKHRALEGEHRTLQSKYCVLLQHKEKWEEHEKRGQKEKEELNQEIQRNRLLQQENLQLTENLSHQSEQGEGHQQRLNELKSSLSSAQLELSRSIARYDALMEQHQSLDLTMTKLDNHCELLSRLKGNLEEENHHLLSQINLLSQQNHTLLERSMESKEMYHQEQKLYIDKLNSLRRQKEKLEEKIMDQYKFYDPTPKKRSQWSGAKALAKLIKPRKESSRERGSDREKEGGKERERAKSAPDIPLPATPPLIPPENQSPHPQRTGSDSQDGSHAHSNHSNHSTSPIIGPQSPAVTPISRGKHIVSTGSREDLMTDYFTKSPGPSALTSRDQVTPTSYVTPTVQSFNQRPGQSVKPSPRQPVGQSPASGQPVSQRTSQSLNRAFSLASADLLRSNGPDSFRGNEGSPGQADVVRRQGGAANGRERPLSAHLSGPTNRNGDGSLLNPPIHHSSSLNLQTEKYVERDRGKTPVPRNGPSSSSYHHRGEVAMVTPVRAVPTARPNEAPEHGEVSREGRSGDSSHIKRESERARCGSLERPKSTPASPDPNNDPQTVWYEYGCV</sequence>
<feature type="compositionally biased region" description="Pro residues" evidence="2">
    <location>
        <begin position="1170"/>
        <end position="1180"/>
    </location>
</feature>
<evidence type="ECO:0000256" key="3">
    <source>
        <dbReference type="SAM" id="SignalP"/>
    </source>
</evidence>
<feature type="compositionally biased region" description="Polar residues" evidence="2">
    <location>
        <begin position="1288"/>
        <end position="1308"/>
    </location>
</feature>
<evidence type="ECO:0000256" key="2">
    <source>
        <dbReference type="SAM" id="MobiDB-lite"/>
    </source>
</evidence>
<keyword evidence="5" id="KW-1185">Reference proteome</keyword>
<feature type="compositionally biased region" description="Polar residues" evidence="2">
    <location>
        <begin position="1252"/>
        <end position="1281"/>
    </location>
</feature>
<dbReference type="GO" id="GO:0031122">
    <property type="term" value="P:cytoplasmic microtubule organization"/>
    <property type="evidence" value="ECO:0007669"/>
    <property type="project" value="TreeGrafter"/>
</dbReference>
<reference evidence="4" key="2">
    <citation type="submission" date="2025-08" db="UniProtKB">
        <authorList>
            <consortium name="Ensembl"/>
        </authorList>
    </citation>
    <scope>IDENTIFICATION</scope>
</reference>
<keyword evidence="3" id="KW-0732">Signal</keyword>
<keyword evidence="1" id="KW-0175">Coiled coil</keyword>
<organism evidence="4 5">
    <name type="scientific">Anabas testudineus</name>
    <name type="common">Climbing perch</name>
    <name type="synonym">Anthias testudineus</name>
    <dbReference type="NCBI Taxonomy" id="64144"/>
    <lineage>
        <taxon>Eukaryota</taxon>
        <taxon>Metazoa</taxon>
        <taxon>Chordata</taxon>
        <taxon>Craniata</taxon>
        <taxon>Vertebrata</taxon>
        <taxon>Euteleostomi</taxon>
        <taxon>Actinopterygii</taxon>
        <taxon>Neopterygii</taxon>
        <taxon>Teleostei</taxon>
        <taxon>Neoteleostei</taxon>
        <taxon>Acanthomorphata</taxon>
        <taxon>Anabantaria</taxon>
        <taxon>Anabantiformes</taxon>
        <taxon>Anabantoidei</taxon>
        <taxon>Anabantidae</taxon>
        <taxon>Anabas</taxon>
    </lineage>
</organism>
<dbReference type="GO" id="GO:0008017">
    <property type="term" value="F:microtubule binding"/>
    <property type="evidence" value="ECO:0007669"/>
    <property type="project" value="TreeGrafter"/>
</dbReference>
<reference evidence="4" key="3">
    <citation type="submission" date="2025-09" db="UniProtKB">
        <authorList>
            <consortium name="Ensembl"/>
        </authorList>
    </citation>
    <scope>IDENTIFICATION</scope>
</reference>
<dbReference type="GeneTree" id="ENSGT00940000154785"/>
<evidence type="ECO:0000256" key="1">
    <source>
        <dbReference type="SAM" id="Coils"/>
    </source>
</evidence>
<dbReference type="Proteomes" id="UP000265040">
    <property type="component" value="Chromosome 12"/>
</dbReference>
<feature type="region of interest" description="Disordered" evidence="2">
    <location>
        <begin position="634"/>
        <end position="684"/>
    </location>
</feature>
<proteinExistence type="predicted"/>
<dbReference type="GO" id="GO:0005813">
    <property type="term" value="C:centrosome"/>
    <property type="evidence" value="ECO:0007669"/>
    <property type="project" value="TreeGrafter"/>
</dbReference>
<evidence type="ECO:0008006" key="6">
    <source>
        <dbReference type="Google" id="ProtNLM"/>
    </source>
</evidence>
<feature type="coiled-coil region" evidence="1">
    <location>
        <begin position="797"/>
        <end position="831"/>
    </location>
</feature>
<dbReference type="Ensembl" id="ENSATET00000046575.1">
    <property type="protein sequence ID" value="ENSATEP00000060839.1"/>
    <property type="gene ID" value="ENSATEG00000013151.3"/>
</dbReference>
<feature type="chain" id="PRO_5031343533" description="Coiled-coil domain containing 88C" evidence="3">
    <location>
        <begin position="17"/>
        <end position="1486"/>
    </location>
</feature>
<evidence type="ECO:0000313" key="4">
    <source>
        <dbReference type="Ensembl" id="ENSATEP00000060839.1"/>
    </source>
</evidence>
<dbReference type="GO" id="GO:0005737">
    <property type="term" value="C:cytoplasm"/>
    <property type="evidence" value="ECO:0007669"/>
    <property type="project" value="TreeGrafter"/>
</dbReference>
<feature type="compositionally biased region" description="Polar residues" evidence="2">
    <location>
        <begin position="1182"/>
        <end position="1198"/>
    </location>
</feature>
<feature type="coiled-coil region" evidence="1">
    <location>
        <begin position="916"/>
        <end position="995"/>
    </location>
</feature>
<dbReference type="PANTHER" id="PTHR18947:SF31">
    <property type="entry name" value="PROTEIN DAPLE"/>
    <property type="match status" value="1"/>
</dbReference>
<protein>
    <recommendedName>
        <fullName evidence="6">Coiled-coil domain containing 88C</fullName>
    </recommendedName>
</protein>
<feature type="coiled-coil region" evidence="1">
    <location>
        <begin position="106"/>
        <end position="271"/>
    </location>
</feature>
<dbReference type="PANTHER" id="PTHR18947">
    <property type="entry name" value="HOOK PROTEINS"/>
    <property type="match status" value="1"/>
</dbReference>
<feature type="coiled-coil region" evidence="1">
    <location>
        <begin position="1052"/>
        <end position="1118"/>
    </location>
</feature>
<name>A0A7N6BD12_ANATE</name>
<feature type="compositionally biased region" description="Basic and acidic residues" evidence="2">
    <location>
        <begin position="1141"/>
        <end position="1166"/>
    </location>
</feature>
<feature type="compositionally biased region" description="Basic and acidic residues" evidence="2">
    <location>
        <begin position="1429"/>
        <end position="1464"/>
    </location>
</feature>
<dbReference type="GO" id="GO:0051959">
    <property type="term" value="F:dynein light intermediate chain binding"/>
    <property type="evidence" value="ECO:0007669"/>
    <property type="project" value="TreeGrafter"/>
</dbReference>
<dbReference type="SUPFAM" id="SSF161270">
    <property type="entry name" value="PspA lactotransferrin-binding region"/>
    <property type="match status" value="1"/>
</dbReference>
<reference evidence="4" key="1">
    <citation type="submission" date="2021-04" db="EMBL/GenBank/DDBJ databases">
        <authorList>
            <consortium name="Wellcome Sanger Institute Data Sharing"/>
        </authorList>
    </citation>
    <scope>NUCLEOTIDE SEQUENCE [LARGE SCALE GENOMIC DNA]</scope>
</reference>
<feature type="region of interest" description="Disordered" evidence="2">
    <location>
        <begin position="1136"/>
        <end position="1486"/>
    </location>
</feature>
<feature type="compositionally biased region" description="Polar residues" evidence="2">
    <location>
        <begin position="1466"/>
        <end position="1477"/>
    </location>
</feature>